<gene>
    <name evidence="1" type="ORF">Cboi01_000236900</name>
</gene>
<evidence type="ECO:0000313" key="2">
    <source>
        <dbReference type="Proteomes" id="UP001165101"/>
    </source>
</evidence>
<evidence type="ECO:0000313" key="1">
    <source>
        <dbReference type="EMBL" id="GME91610.1"/>
    </source>
</evidence>
<proteinExistence type="predicted"/>
<name>A0ACB5TNC6_CANBO</name>
<dbReference type="Proteomes" id="UP001165101">
    <property type="component" value="Unassembled WGS sequence"/>
</dbReference>
<accession>A0ACB5TNC6</accession>
<keyword evidence="2" id="KW-1185">Reference proteome</keyword>
<dbReference type="EMBL" id="BSXV01001059">
    <property type="protein sequence ID" value="GME91610.1"/>
    <property type="molecule type" value="Genomic_DNA"/>
</dbReference>
<organism evidence="1 2">
    <name type="scientific">Candida boidinii</name>
    <name type="common">Yeast</name>
    <dbReference type="NCBI Taxonomy" id="5477"/>
    <lineage>
        <taxon>Eukaryota</taxon>
        <taxon>Fungi</taxon>
        <taxon>Dikarya</taxon>
        <taxon>Ascomycota</taxon>
        <taxon>Saccharomycotina</taxon>
        <taxon>Pichiomycetes</taxon>
        <taxon>Pichiales</taxon>
        <taxon>Pichiaceae</taxon>
        <taxon>Ogataea</taxon>
        <taxon>Ogataea/Candida clade</taxon>
    </lineage>
</organism>
<reference evidence="1" key="1">
    <citation type="submission" date="2023-04" db="EMBL/GenBank/DDBJ databases">
        <title>Candida boidinii NBRC 1967.</title>
        <authorList>
            <person name="Ichikawa N."/>
            <person name="Sato H."/>
            <person name="Tonouchi N."/>
        </authorList>
    </citation>
    <scope>NUCLEOTIDE SEQUENCE</scope>
    <source>
        <strain evidence="1">NBRC 1967</strain>
    </source>
</reference>
<sequence length="138" mass="14818">MKTYALLSKMPHGMTYQEAAALPIVTGTSFSLLEDAGTDLKGKNVLILGGGSSVGTSGAMFAKYYFGAKNLVATCSPRSAEKTLKAGADRIVDYSKGAKHEFDEVLSIVKEIGKFDFILDTIRDTVFLNDLKEVLKTG</sequence>
<comment type="caution">
    <text evidence="1">The sequence shown here is derived from an EMBL/GenBank/DDBJ whole genome shotgun (WGS) entry which is preliminary data.</text>
</comment>
<protein>
    <submittedName>
        <fullName evidence="1">Unnamed protein product</fullName>
    </submittedName>
</protein>